<feature type="non-terminal residue" evidence="2">
    <location>
        <position position="121"/>
    </location>
</feature>
<dbReference type="PROSITE" id="PS50994">
    <property type="entry name" value="INTEGRASE"/>
    <property type="match status" value="1"/>
</dbReference>
<evidence type="ECO:0000313" key="3">
    <source>
        <dbReference type="Proteomes" id="UP000740883"/>
    </source>
</evidence>
<protein>
    <submittedName>
        <fullName evidence="2">Gag-Pol polyprotein</fullName>
    </submittedName>
</protein>
<dbReference type="GO" id="GO:0015074">
    <property type="term" value="P:DNA integration"/>
    <property type="evidence" value="ECO:0007669"/>
    <property type="project" value="InterPro"/>
</dbReference>
<evidence type="ECO:0000313" key="2">
    <source>
        <dbReference type="EMBL" id="KAF9742197.1"/>
    </source>
</evidence>
<dbReference type="AlphaFoldDB" id="A0A9P6GXL1"/>
<dbReference type="Pfam" id="PF00665">
    <property type="entry name" value="rve"/>
    <property type="match status" value="1"/>
</dbReference>
<accession>A0A9P6GXL1</accession>
<dbReference type="PANTHER" id="PTHR37984">
    <property type="entry name" value="PROTEIN CBG26694"/>
    <property type="match status" value="1"/>
</dbReference>
<dbReference type="PANTHER" id="PTHR37984:SF5">
    <property type="entry name" value="PROTEIN NYNRIN-LIKE"/>
    <property type="match status" value="1"/>
</dbReference>
<dbReference type="InterPro" id="IPR012337">
    <property type="entry name" value="RNaseH-like_sf"/>
</dbReference>
<dbReference type="GO" id="GO:0003676">
    <property type="term" value="F:nucleic acid binding"/>
    <property type="evidence" value="ECO:0007669"/>
    <property type="project" value="InterPro"/>
</dbReference>
<dbReference type="SUPFAM" id="SSF53098">
    <property type="entry name" value="Ribonuclease H-like"/>
    <property type="match status" value="1"/>
</dbReference>
<gene>
    <name evidence="2" type="primary">pol_87</name>
    <name evidence="2" type="ORF">NGRA_3631</name>
</gene>
<dbReference type="InterPro" id="IPR036397">
    <property type="entry name" value="RNaseH_sf"/>
</dbReference>
<dbReference type="InterPro" id="IPR050951">
    <property type="entry name" value="Retrovirus_Pol_polyprotein"/>
</dbReference>
<dbReference type="OrthoDB" id="7691805at2759"/>
<reference evidence="2 3" key="1">
    <citation type="journal article" date="2020" name="Genome Biol. Evol.">
        <title>Comparative genomics of strictly vertically transmitted, feminizing microsporidia endosymbionts of amphipod crustaceans.</title>
        <authorList>
            <person name="Cormier A."/>
            <person name="Chebbi M.A."/>
            <person name="Giraud I."/>
            <person name="Wattier R."/>
            <person name="Teixeira M."/>
            <person name="Gilbert C."/>
            <person name="Rigaud T."/>
            <person name="Cordaux R."/>
        </authorList>
    </citation>
    <scope>NUCLEOTIDE SEQUENCE [LARGE SCALE GENOMIC DNA]</scope>
    <source>
        <strain evidence="2 3">Ou3-Ou53</strain>
    </source>
</reference>
<keyword evidence="3" id="KW-1185">Reference proteome</keyword>
<dbReference type="EMBL" id="SBJO01001717">
    <property type="protein sequence ID" value="KAF9742197.1"/>
    <property type="molecule type" value="Genomic_DNA"/>
</dbReference>
<sequence>MIDHFSKCVEAIPVYTKDMNTIVHLVDKYIVKKYGPPKVILTDNGREFKNQVCESFAKERNIIWRFGSPYKPTTTGLIERFNRTLVSKFRKITEFGKYDWAKCVRKAVNAYKQSYHRAIGC</sequence>
<proteinExistence type="predicted"/>
<evidence type="ECO:0000259" key="1">
    <source>
        <dbReference type="PROSITE" id="PS50994"/>
    </source>
</evidence>
<dbReference type="GO" id="GO:0005634">
    <property type="term" value="C:nucleus"/>
    <property type="evidence" value="ECO:0007669"/>
    <property type="project" value="UniProtKB-ARBA"/>
</dbReference>
<dbReference type="Gene3D" id="3.30.420.10">
    <property type="entry name" value="Ribonuclease H-like superfamily/Ribonuclease H"/>
    <property type="match status" value="1"/>
</dbReference>
<name>A0A9P6GXL1_9MICR</name>
<feature type="domain" description="Integrase catalytic" evidence="1">
    <location>
        <begin position="1"/>
        <end position="121"/>
    </location>
</feature>
<comment type="caution">
    <text evidence="2">The sequence shown here is derived from an EMBL/GenBank/DDBJ whole genome shotgun (WGS) entry which is preliminary data.</text>
</comment>
<organism evidence="2 3">
    <name type="scientific">Nosema granulosis</name>
    <dbReference type="NCBI Taxonomy" id="83296"/>
    <lineage>
        <taxon>Eukaryota</taxon>
        <taxon>Fungi</taxon>
        <taxon>Fungi incertae sedis</taxon>
        <taxon>Microsporidia</taxon>
        <taxon>Nosematidae</taxon>
        <taxon>Nosema</taxon>
    </lineage>
</organism>
<dbReference type="InterPro" id="IPR001584">
    <property type="entry name" value="Integrase_cat-core"/>
</dbReference>
<dbReference type="Proteomes" id="UP000740883">
    <property type="component" value="Unassembled WGS sequence"/>
</dbReference>